<dbReference type="InterPro" id="IPR005829">
    <property type="entry name" value="Sugar_transporter_CS"/>
</dbReference>
<dbReference type="Pfam" id="PF00083">
    <property type="entry name" value="Sugar_tr"/>
    <property type="match status" value="1"/>
</dbReference>
<reference evidence="12" key="1">
    <citation type="submission" date="2020-10" db="EMBL/GenBank/DDBJ databases">
        <authorList>
            <person name="Han B."/>
            <person name="Lu T."/>
            <person name="Zhao Q."/>
            <person name="Huang X."/>
            <person name="Zhao Y."/>
        </authorList>
    </citation>
    <scope>NUCLEOTIDE SEQUENCE</scope>
</reference>
<dbReference type="InterPro" id="IPR020846">
    <property type="entry name" value="MFS_dom"/>
</dbReference>
<feature type="transmembrane region" description="Helical" evidence="10">
    <location>
        <begin position="414"/>
        <end position="434"/>
    </location>
</feature>
<feature type="transmembrane region" description="Helical" evidence="10">
    <location>
        <begin position="65"/>
        <end position="87"/>
    </location>
</feature>
<sequence>MADETAAPLLPSATLIADAPRRNRFAFVCATLASMTTILMGYNLALMSGAQLFIREDLGLSDVQIEVLTGSMNLFMLVSILGAGWAADLLGRRGTLVLANAFLMAGALAMSAGGSYAALVAARFVTSIGVGFARVVAPVYNAEISPASTRGVLSSLLDMFINVGILLSYVSNYAFAGLPVHTGWRVMFAVGALPPVFLAAGVLAMPESPRWLMMRGRYGEARTVLVRTSDTPAEADLRLQEIKQAVEAPRAAGSSGGVWKEMLLRPTKSVRRILVCVVGVLFFQQASGIDAIVLYSPLVFQKSGMSSNSAILGAAIAVGVVKTCFILVATLFSDRIGRRPLLLASAAGSAVTLASLALTLCAGATSTVSTAACVTSVLAFVATFSVGFGPLAPAYSSEIIPLRLRAQGTSLGTAVNRVTCALVTMTFISLADWITMPGCFFLYAGVAAAAFVFVYLQLPETSGRSLEDMDELFAAK</sequence>
<feature type="transmembrane region" description="Helical" evidence="10">
    <location>
        <begin position="310"/>
        <end position="332"/>
    </location>
</feature>
<keyword evidence="3 9" id="KW-0813">Transport</keyword>
<evidence type="ECO:0000256" key="6">
    <source>
        <dbReference type="ARBA" id="ARBA00022847"/>
    </source>
</evidence>
<feature type="transmembrane region" description="Helical" evidence="10">
    <location>
        <begin position="94"/>
        <end position="114"/>
    </location>
</feature>
<organism evidence="12 13">
    <name type="scientific">Miscanthus lutarioriparius</name>
    <dbReference type="NCBI Taxonomy" id="422564"/>
    <lineage>
        <taxon>Eukaryota</taxon>
        <taxon>Viridiplantae</taxon>
        <taxon>Streptophyta</taxon>
        <taxon>Embryophyta</taxon>
        <taxon>Tracheophyta</taxon>
        <taxon>Spermatophyta</taxon>
        <taxon>Magnoliopsida</taxon>
        <taxon>Liliopsida</taxon>
        <taxon>Poales</taxon>
        <taxon>Poaceae</taxon>
        <taxon>PACMAD clade</taxon>
        <taxon>Panicoideae</taxon>
        <taxon>Andropogonodae</taxon>
        <taxon>Andropogoneae</taxon>
        <taxon>Saccharinae</taxon>
        <taxon>Miscanthus</taxon>
    </lineage>
</organism>
<evidence type="ECO:0000313" key="12">
    <source>
        <dbReference type="EMBL" id="CAD6255985.1"/>
    </source>
</evidence>
<feature type="transmembrane region" description="Helical" evidence="10">
    <location>
        <begin position="273"/>
        <end position="298"/>
    </location>
</feature>
<protein>
    <recommendedName>
        <fullName evidence="11">Major facilitator superfamily (MFS) profile domain-containing protein</fullName>
    </recommendedName>
</protein>
<evidence type="ECO:0000256" key="4">
    <source>
        <dbReference type="ARBA" id="ARBA00022597"/>
    </source>
</evidence>
<accession>A0A811Q9N6</accession>
<evidence type="ECO:0000313" key="13">
    <source>
        <dbReference type="Proteomes" id="UP000604825"/>
    </source>
</evidence>
<evidence type="ECO:0000256" key="5">
    <source>
        <dbReference type="ARBA" id="ARBA00022692"/>
    </source>
</evidence>
<evidence type="ECO:0000256" key="9">
    <source>
        <dbReference type="RuleBase" id="RU003346"/>
    </source>
</evidence>
<keyword evidence="13" id="KW-1185">Reference proteome</keyword>
<keyword evidence="4" id="KW-0762">Sugar transport</keyword>
<dbReference type="SUPFAM" id="SSF103473">
    <property type="entry name" value="MFS general substrate transporter"/>
    <property type="match status" value="1"/>
</dbReference>
<keyword evidence="6" id="KW-0769">Symport</keyword>
<proteinExistence type="inferred from homology"/>
<dbReference type="PROSITE" id="PS50850">
    <property type="entry name" value="MFS"/>
    <property type="match status" value="1"/>
</dbReference>
<dbReference type="PROSITE" id="PS00216">
    <property type="entry name" value="SUGAR_TRANSPORT_1"/>
    <property type="match status" value="1"/>
</dbReference>
<evidence type="ECO:0000256" key="8">
    <source>
        <dbReference type="ARBA" id="ARBA00023136"/>
    </source>
</evidence>
<evidence type="ECO:0000256" key="1">
    <source>
        <dbReference type="ARBA" id="ARBA00004141"/>
    </source>
</evidence>
<evidence type="ECO:0000256" key="7">
    <source>
        <dbReference type="ARBA" id="ARBA00022989"/>
    </source>
</evidence>
<dbReference type="PANTHER" id="PTHR23500">
    <property type="entry name" value="SOLUTE CARRIER FAMILY 2, FACILITATED GLUCOSE TRANSPORTER"/>
    <property type="match status" value="1"/>
</dbReference>
<dbReference type="GO" id="GO:0015293">
    <property type="term" value="F:symporter activity"/>
    <property type="evidence" value="ECO:0007669"/>
    <property type="project" value="UniProtKB-KW"/>
</dbReference>
<keyword evidence="7 10" id="KW-1133">Transmembrane helix</keyword>
<evidence type="ECO:0000256" key="2">
    <source>
        <dbReference type="ARBA" id="ARBA00010992"/>
    </source>
</evidence>
<comment type="similarity">
    <text evidence="2 9">Belongs to the major facilitator superfamily. Sugar transporter (TC 2.A.1.1) family.</text>
</comment>
<dbReference type="GO" id="GO:0015144">
    <property type="term" value="F:carbohydrate transmembrane transporter activity"/>
    <property type="evidence" value="ECO:0007669"/>
    <property type="project" value="InterPro"/>
</dbReference>
<comment type="subcellular location">
    <subcellularLocation>
        <location evidence="1">Membrane</location>
        <topology evidence="1">Multi-pass membrane protein</topology>
    </subcellularLocation>
</comment>
<dbReference type="InterPro" id="IPR045262">
    <property type="entry name" value="STP/PLT_plant"/>
</dbReference>
<evidence type="ECO:0000256" key="10">
    <source>
        <dbReference type="SAM" id="Phobius"/>
    </source>
</evidence>
<feature type="transmembrane region" description="Helical" evidence="10">
    <location>
        <begin position="371"/>
        <end position="393"/>
    </location>
</feature>
<keyword evidence="8 10" id="KW-0472">Membrane</keyword>
<name>A0A811Q9N6_9POAL</name>
<feature type="transmembrane region" description="Helical" evidence="10">
    <location>
        <begin position="440"/>
        <end position="458"/>
    </location>
</feature>
<dbReference type="Proteomes" id="UP000604825">
    <property type="component" value="Unassembled WGS sequence"/>
</dbReference>
<comment type="caution">
    <text evidence="12">The sequence shown here is derived from an EMBL/GenBank/DDBJ whole genome shotgun (WGS) entry which is preliminary data.</text>
</comment>
<feature type="transmembrane region" description="Helical" evidence="10">
    <location>
        <begin position="152"/>
        <end position="171"/>
    </location>
</feature>
<dbReference type="PRINTS" id="PR00171">
    <property type="entry name" value="SUGRTRNSPORT"/>
</dbReference>
<evidence type="ECO:0000259" key="11">
    <source>
        <dbReference type="PROSITE" id="PS50850"/>
    </source>
</evidence>
<feature type="transmembrane region" description="Helical" evidence="10">
    <location>
        <begin position="341"/>
        <end position="365"/>
    </location>
</feature>
<dbReference type="InterPro" id="IPR036259">
    <property type="entry name" value="MFS_trans_sf"/>
</dbReference>
<dbReference type="OrthoDB" id="6339427at2759"/>
<keyword evidence="5 10" id="KW-0812">Transmembrane</keyword>
<evidence type="ECO:0000256" key="3">
    <source>
        <dbReference type="ARBA" id="ARBA00022448"/>
    </source>
</evidence>
<dbReference type="Gene3D" id="1.20.1250.20">
    <property type="entry name" value="MFS general substrate transporter like domains"/>
    <property type="match status" value="1"/>
</dbReference>
<dbReference type="InterPro" id="IPR003663">
    <property type="entry name" value="Sugar/inositol_transpt"/>
</dbReference>
<dbReference type="FunFam" id="1.20.1250.20:FF:000025">
    <property type="entry name" value="probable polyol transporter 4"/>
    <property type="match status" value="1"/>
</dbReference>
<dbReference type="GO" id="GO:0016020">
    <property type="term" value="C:membrane"/>
    <property type="evidence" value="ECO:0007669"/>
    <property type="project" value="UniProtKB-SubCell"/>
</dbReference>
<dbReference type="InterPro" id="IPR005828">
    <property type="entry name" value="MFS_sugar_transport-like"/>
</dbReference>
<dbReference type="NCBIfam" id="TIGR00879">
    <property type="entry name" value="SP"/>
    <property type="match status" value="1"/>
</dbReference>
<feature type="transmembrane region" description="Helical" evidence="10">
    <location>
        <begin position="25"/>
        <end position="45"/>
    </location>
</feature>
<dbReference type="EMBL" id="CAJGYO010000010">
    <property type="protein sequence ID" value="CAD6255985.1"/>
    <property type="molecule type" value="Genomic_DNA"/>
</dbReference>
<feature type="transmembrane region" description="Helical" evidence="10">
    <location>
        <begin position="183"/>
        <end position="205"/>
    </location>
</feature>
<gene>
    <name evidence="12" type="ORF">NCGR_LOCUS39512</name>
</gene>
<dbReference type="AlphaFoldDB" id="A0A811Q9N6"/>
<dbReference type="PANTHER" id="PTHR23500:SF17">
    <property type="entry name" value="POLYOL TRANSPORTER 2-RELATED"/>
    <property type="match status" value="1"/>
</dbReference>
<feature type="domain" description="Major facilitator superfamily (MFS) profile" evidence="11">
    <location>
        <begin position="29"/>
        <end position="462"/>
    </location>
</feature>
<feature type="transmembrane region" description="Helical" evidence="10">
    <location>
        <begin position="120"/>
        <end position="140"/>
    </location>
</feature>